<dbReference type="RefSeq" id="WP_149671774.1">
    <property type="nucleotide sequence ID" value="NZ_VTUZ01000013.1"/>
</dbReference>
<dbReference type="AlphaFoldDB" id="A0A5B0H3S1"/>
<dbReference type="Proteomes" id="UP000325273">
    <property type="component" value="Unassembled WGS sequence"/>
</dbReference>
<proteinExistence type="predicted"/>
<keyword evidence="2" id="KW-1185">Reference proteome</keyword>
<accession>A0A5B0H3S1</accession>
<name>A0A5B0H3S1_9BURK</name>
<comment type="caution">
    <text evidence="1">The sequence shown here is derived from an EMBL/GenBank/DDBJ whole genome shotgun (WGS) entry which is preliminary data.</text>
</comment>
<reference evidence="1 2" key="1">
    <citation type="submission" date="2019-08" db="EMBL/GenBank/DDBJ databases">
        <title>Paraburkholderia sp. DCY113.</title>
        <authorList>
            <person name="Kang J."/>
        </authorList>
    </citation>
    <scope>NUCLEOTIDE SEQUENCE [LARGE SCALE GENOMIC DNA]</scope>
    <source>
        <strain evidence="1 2">DCY113</strain>
    </source>
</reference>
<dbReference type="EMBL" id="VTUZ01000013">
    <property type="protein sequence ID" value="KAA1009770.1"/>
    <property type="molecule type" value="Genomic_DNA"/>
</dbReference>
<sequence>MKQVNGGNGSTHVSGRRAADGLLIVAAMPIGSGPSVKPSAIRQIFNENSEPTMSVKPVATEVRIIEIEKTRFTPNFDTSHAEGS</sequence>
<protein>
    <submittedName>
        <fullName evidence="1">Uncharacterized protein</fullName>
    </submittedName>
</protein>
<evidence type="ECO:0000313" key="1">
    <source>
        <dbReference type="EMBL" id="KAA1009770.1"/>
    </source>
</evidence>
<gene>
    <name evidence="1" type="ORF">FVF58_21000</name>
</gene>
<organism evidence="1 2">
    <name type="scientific">Paraburkholderia panacisoli</name>
    <dbReference type="NCBI Taxonomy" id="2603818"/>
    <lineage>
        <taxon>Bacteria</taxon>
        <taxon>Pseudomonadati</taxon>
        <taxon>Pseudomonadota</taxon>
        <taxon>Betaproteobacteria</taxon>
        <taxon>Burkholderiales</taxon>
        <taxon>Burkholderiaceae</taxon>
        <taxon>Paraburkholderia</taxon>
    </lineage>
</organism>
<evidence type="ECO:0000313" key="2">
    <source>
        <dbReference type="Proteomes" id="UP000325273"/>
    </source>
</evidence>